<dbReference type="GO" id="GO:0005929">
    <property type="term" value="C:cilium"/>
    <property type="evidence" value="ECO:0007669"/>
    <property type="project" value="TreeGrafter"/>
</dbReference>
<dbReference type="GO" id="GO:0003341">
    <property type="term" value="P:cilium movement"/>
    <property type="evidence" value="ECO:0007669"/>
    <property type="project" value="TreeGrafter"/>
</dbReference>
<dbReference type="SMART" id="SM00562">
    <property type="entry name" value="NDK"/>
    <property type="match status" value="1"/>
</dbReference>
<sequence length="280" mass="31759">MFIKNFDVDFLISDYDLSFGDTVHYISPASMSAISDKSTTHEEYDTYQYSSPTFMKELHEYDLQSGSYSVSTSGGEPQLQRTLAIVKPEAVHYEDVILRAIANAGIKLIHKRCIHLTPEQVSEIYSQHYGRPSFPHTVAEMSIGPVLSLCLGGLNVIDKWRHMIGKNNAINAEWFYPISMRKRFGLQRNIPDTLHASENLMAALKENRYFYLDGIIEPLLSDEANVADYCNLYINPTLLKGLVETIRVKPADPICYLAEWLLKNNPFQPQFSEAIATLPT</sequence>
<dbReference type="EMBL" id="JAVRBK010000001">
    <property type="protein sequence ID" value="KAK5649662.1"/>
    <property type="molecule type" value="Genomic_DNA"/>
</dbReference>
<evidence type="ECO:0000256" key="1">
    <source>
        <dbReference type="ARBA" id="ARBA00008142"/>
    </source>
</evidence>
<proteinExistence type="inferred from homology"/>
<dbReference type="Pfam" id="PF00334">
    <property type="entry name" value="NDK"/>
    <property type="match status" value="1"/>
</dbReference>
<protein>
    <recommendedName>
        <fullName evidence="3">Nucleoside diphosphate kinase-like domain-containing protein</fullName>
    </recommendedName>
</protein>
<accession>A0AAN7VJJ1</accession>
<dbReference type="CDD" id="cd22970">
    <property type="entry name" value="DD_NDKH5-like"/>
    <property type="match status" value="1"/>
</dbReference>
<comment type="caution">
    <text evidence="2">Lacks conserved residue(s) required for the propagation of feature annotation.</text>
</comment>
<dbReference type="AlphaFoldDB" id="A0AAN7VJJ1"/>
<dbReference type="PANTHER" id="PTHR46161">
    <property type="entry name" value="NUCLEOSIDE DIPHOSPHATE KINASE"/>
    <property type="match status" value="1"/>
</dbReference>
<dbReference type="Pfam" id="PF05186">
    <property type="entry name" value="Dpy-30"/>
    <property type="match status" value="1"/>
</dbReference>
<evidence type="ECO:0000313" key="4">
    <source>
        <dbReference type="EMBL" id="KAK5649662.1"/>
    </source>
</evidence>
<dbReference type="Proteomes" id="UP001329430">
    <property type="component" value="Chromosome 1"/>
</dbReference>
<evidence type="ECO:0000256" key="2">
    <source>
        <dbReference type="PROSITE-ProRule" id="PRU00706"/>
    </source>
</evidence>
<dbReference type="SUPFAM" id="SSF54919">
    <property type="entry name" value="Nucleoside diphosphate kinase, NDK"/>
    <property type="match status" value="1"/>
</dbReference>
<keyword evidence="5" id="KW-1185">Reference proteome</keyword>
<dbReference type="InterPro" id="IPR034907">
    <property type="entry name" value="NDK-like_dom"/>
</dbReference>
<comment type="caution">
    <text evidence="4">The sequence shown here is derived from an EMBL/GenBank/DDBJ whole genome shotgun (WGS) entry which is preliminary data.</text>
</comment>
<dbReference type="Gene3D" id="3.30.70.141">
    <property type="entry name" value="Nucleoside diphosphate kinase-like domain"/>
    <property type="match status" value="1"/>
</dbReference>
<reference evidence="4 5" key="1">
    <citation type="journal article" date="2024" name="Insects">
        <title>An Improved Chromosome-Level Genome Assembly of the Firefly Pyrocoelia pectoralis.</title>
        <authorList>
            <person name="Fu X."/>
            <person name="Meyer-Rochow V.B."/>
            <person name="Ballantyne L."/>
            <person name="Zhu X."/>
        </authorList>
    </citation>
    <scope>NUCLEOTIDE SEQUENCE [LARGE SCALE GENOMIC DNA]</scope>
    <source>
        <strain evidence="4">XCY_ONT2</strain>
    </source>
</reference>
<evidence type="ECO:0000259" key="3">
    <source>
        <dbReference type="SMART" id="SM00562"/>
    </source>
</evidence>
<dbReference type="Gene3D" id="1.20.890.10">
    <property type="entry name" value="cAMP-dependent protein kinase regulatory subunit, dimerization-anchoring domain"/>
    <property type="match status" value="1"/>
</dbReference>
<dbReference type="PANTHER" id="PTHR46161:SF1">
    <property type="entry name" value="NUCLEOSIDE DIPHOSPHATE KINASE HOMOLOG 5"/>
    <property type="match status" value="1"/>
</dbReference>
<dbReference type="InterPro" id="IPR007858">
    <property type="entry name" value="Dpy-30_motif"/>
</dbReference>
<name>A0AAN7VJJ1_9COLE</name>
<dbReference type="InterPro" id="IPR036850">
    <property type="entry name" value="NDK-like_dom_sf"/>
</dbReference>
<dbReference type="PROSITE" id="PS51374">
    <property type="entry name" value="NDPK_LIKE"/>
    <property type="match status" value="1"/>
</dbReference>
<dbReference type="GO" id="GO:1902176">
    <property type="term" value="P:negative regulation of oxidative stress-induced intrinsic apoptotic signaling pathway"/>
    <property type="evidence" value="ECO:0007669"/>
    <property type="project" value="TreeGrafter"/>
</dbReference>
<feature type="domain" description="Nucleoside diphosphate kinase-like" evidence="3">
    <location>
        <begin position="79"/>
        <end position="218"/>
    </location>
</feature>
<organism evidence="4 5">
    <name type="scientific">Pyrocoelia pectoralis</name>
    <dbReference type="NCBI Taxonomy" id="417401"/>
    <lineage>
        <taxon>Eukaryota</taxon>
        <taxon>Metazoa</taxon>
        <taxon>Ecdysozoa</taxon>
        <taxon>Arthropoda</taxon>
        <taxon>Hexapoda</taxon>
        <taxon>Insecta</taxon>
        <taxon>Pterygota</taxon>
        <taxon>Neoptera</taxon>
        <taxon>Endopterygota</taxon>
        <taxon>Coleoptera</taxon>
        <taxon>Polyphaga</taxon>
        <taxon>Elateriformia</taxon>
        <taxon>Elateroidea</taxon>
        <taxon>Lampyridae</taxon>
        <taxon>Lampyrinae</taxon>
        <taxon>Pyrocoelia</taxon>
    </lineage>
</organism>
<comment type="similarity">
    <text evidence="1 2">Belongs to the NDK family.</text>
</comment>
<gene>
    <name evidence="4" type="ORF">RI129_000691</name>
</gene>
<evidence type="ECO:0000313" key="5">
    <source>
        <dbReference type="Proteomes" id="UP001329430"/>
    </source>
</evidence>